<name>A0A8S9MBH9_BRACR</name>
<evidence type="ECO:0000313" key="2">
    <source>
        <dbReference type="EMBL" id="KAF2615149.1"/>
    </source>
</evidence>
<sequence length="63" mass="6780">MECVSGSEPSSRASEAASILGKVCDLSNCCKWCKKDRPSIFLQHTDDPSSAQEASSLDLHKGH</sequence>
<dbReference type="AlphaFoldDB" id="A0A8S9MBH9"/>
<comment type="caution">
    <text evidence="2">The sequence shown here is derived from an EMBL/GenBank/DDBJ whole genome shotgun (WGS) entry which is preliminary data.</text>
</comment>
<reference evidence="2" key="1">
    <citation type="submission" date="2019-12" db="EMBL/GenBank/DDBJ databases">
        <title>Genome sequencing and annotation of Brassica cretica.</title>
        <authorList>
            <person name="Studholme D.J."/>
            <person name="Sarris P.F."/>
        </authorList>
    </citation>
    <scope>NUCLEOTIDE SEQUENCE</scope>
    <source>
        <strain evidence="2">PFS-102/07</strain>
        <tissue evidence="2">Leaf</tissue>
    </source>
</reference>
<proteinExistence type="predicted"/>
<accession>A0A8S9MBH9</accession>
<protein>
    <submittedName>
        <fullName evidence="2">Uncharacterized protein</fullName>
    </submittedName>
</protein>
<organism evidence="2">
    <name type="scientific">Brassica cretica</name>
    <name type="common">Mustard</name>
    <dbReference type="NCBI Taxonomy" id="69181"/>
    <lineage>
        <taxon>Eukaryota</taxon>
        <taxon>Viridiplantae</taxon>
        <taxon>Streptophyta</taxon>
        <taxon>Embryophyta</taxon>
        <taxon>Tracheophyta</taxon>
        <taxon>Spermatophyta</taxon>
        <taxon>Magnoliopsida</taxon>
        <taxon>eudicotyledons</taxon>
        <taxon>Gunneridae</taxon>
        <taxon>Pentapetalae</taxon>
        <taxon>rosids</taxon>
        <taxon>malvids</taxon>
        <taxon>Brassicales</taxon>
        <taxon>Brassicaceae</taxon>
        <taxon>Brassiceae</taxon>
        <taxon>Brassica</taxon>
    </lineage>
</organism>
<evidence type="ECO:0000256" key="1">
    <source>
        <dbReference type="SAM" id="MobiDB-lite"/>
    </source>
</evidence>
<gene>
    <name evidence="2" type="ORF">F2Q70_00008774</name>
</gene>
<dbReference type="EMBL" id="QGKY02000089">
    <property type="protein sequence ID" value="KAF2615149.1"/>
    <property type="molecule type" value="Genomic_DNA"/>
</dbReference>
<feature type="region of interest" description="Disordered" evidence="1">
    <location>
        <begin position="41"/>
        <end position="63"/>
    </location>
</feature>